<name>A0A6A3TKI0_9STRA</name>
<evidence type="ECO:0000313" key="8">
    <source>
        <dbReference type="Proteomes" id="UP000437068"/>
    </source>
</evidence>
<dbReference type="Proteomes" id="UP000488956">
    <property type="component" value="Unassembled WGS sequence"/>
</dbReference>
<evidence type="ECO:0000313" key="5">
    <source>
        <dbReference type="EMBL" id="KAE9219182.1"/>
    </source>
</evidence>
<dbReference type="EMBL" id="QXGF01000960">
    <property type="protein sequence ID" value="KAE8933938.1"/>
    <property type="molecule type" value="Genomic_DNA"/>
</dbReference>
<dbReference type="Proteomes" id="UP000429523">
    <property type="component" value="Unassembled WGS sequence"/>
</dbReference>
<dbReference type="EMBL" id="QXFW01000997">
    <property type="protein sequence ID" value="KAE8998531.1"/>
    <property type="molecule type" value="Genomic_DNA"/>
</dbReference>
<reference evidence="7 8" key="1">
    <citation type="submission" date="2018-08" db="EMBL/GenBank/DDBJ databases">
        <title>Genomic investigation of the strawberry pathogen Phytophthora fragariae indicates pathogenicity is determined by transcriptional variation in three key races.</title>
        <authorList>
            <person name="Adams T.M."/>
            <person name="Armitage A.D."/>
            <person name="Sobczyk M.K."/>
            <person name="Bates H.J."/>
            <person name="Dunwell J.M."/>
            <person name="Nellist C.F."/>
            <person name="Harrison R.J."/>
        </authorList>
    </citation>
    <scope>NUCLEOTIDE SEQUENCE [LARGE SCALE GENOMIC DNA]</scope>
    <source>
        <strain evidence="6 8">A4</strain>
        <strain evidence="5 9">BC-1</strain>
        <strain evidence="4 10">NOV-5</strain>
        <strain evidence="1 7">NOV-9</strain>
        <strain evidence="3 12">ONT-3</strain>
        <strain evidence="2 11">SCRP245</strain>
    </source>
</reference>
<evidence type="ECO:0000313" key="2">
    <source>
        <dbReference type="EMBL" id="KAE8998531.1"/>
    </source>
</evidence>
<dbReference type="EMBL" id="QXGE01000821">
    <property type="protein sequence ID" value="KAE9303051.1"/>
    <property type="molecule type" value="Genomic_DNA"/>
</dbReference>
<dbReference type="Proteomes" id="UP000460718">
    <property type="component" value="Unassembled WGS sequence"/>
</dbReference>
<evidence type="ECO:0000313" key="4">
    <source>
        <dbReference type="EMBL" id="KAE9138530.1"/>
    </source>
</evidence>
<dbReference type="EMBL" id="QXFX01000891">
    <property type="protein sequence ID" value="KAE9101517.1"/>
    <property type="molecule type" value="Genomic_DNA"/>
</dbReference>
<evidence type="ECO:0000313" key="7">
    <source>
        <dbReference type="Proteomes" id="UP000429523"/>
    </source>
</evidence>
<dbReference type="AlphaFoldDB" id="A0A6A3TKI0"/>
<evidence type="ECO:0000313" key="9">
    <source>
        <dbReference type="Proteomes" id="UP000440367"/>
    </source>
</evidence>
<dbReference type="Proteomes" id="UP000440367">
    <property type="component" value="Unassembled WGS sequence"/>
</dbReference>
<evidence type="ECO:0000313" key="1">
    <source>
        <dbReference type="EMBL" id="KAE8933938.1"/>
    </source>
</evidence>
<evidence type="ECO:0000313" key="12">
    <source>
        <dbReference type="Proteomes" id="UP000488956"/>
    </source>
</evidence>
<dbReference type="EMBL" id="QXGD01000954">
    <property type="protein sequence ID" value="KAE9219182.1"/>
    <property type="molecule type" value="Genomic_DNA"/>
</dbReference>
<protein>
    <submittedName>
        <fullName evidence="4">Uncharacterized protein</fullName>
    </submittedName>
</protein>
<evidence type="ECO:0000313" key="6">
    <source>
        <dbReference type="EMBL" id="KAE9303051.1"/>
    </source>
</evidence>
<dbReference type="Proteomes" id="UP000437068">
    <property type="component" value="Unassembled WGS sequence"/>
</dbReference>
<proteinExistence type="predicted"/>
<evidence type="ECO:0000313" key="3">
    <source>
        <dbReference type="EMBL" id="KAE9101517.1"/>
    </source>
</evidence>
<sequence>MSWDDDRPAKKRSKASYVALAIGSEAIRIRA</sequence>
<gene>
    <name evidence="6" type="ORF">PF001_g13736</name>
    <name evidence="5" type="ORF">PF002_g16271</name>
    <name evidence="4" type="ORF">PF006_g13938</name>
    <name evidence="1" type="ORF">PF009_g16072</name>
    <name evidence="3" type="ORF">PF010_g14429</name>
    <name evidence="2" type="ORF">PF011_g15020</name>
</gene>
<evidence type="ECO:0000313" key="10">
    <source>
        <dbReference type="Proteomes" id="UP000440732"/>
    </source>
</evidence>
<dbReference type="Proteomes" id="UP000440732">
    <property type="component" value="Unassembled WGS sequence"/>
</dbReference>
<organism evidence="4 10">
    <name type="scientific">Phytophthora fragariae</name>
    <dbReference type="NCBI Taxonomy" id="53985"/>
    <lineage>
        <taxon>Eukaryota</taxon>
        <taxon>Sar</taxon>
        <taxon>Stramenopiles</taxon>
        <taxon>Oomycota</taxon>
        <taxon>Peronosporomycetes</taxon>
        <taxon>Peronosporales</taxon>
        <taxon>Peronosporaceae</taxon>
        <taxon>Phytophthora</taxon>
    </lineage>
</organism>
<accession>A0A6A3TKI0</accession>
<comment type="caution">
    <text evidence="4">The sequence shown here is derived from an EMBL/GenBank/DDBJ whole genome shotgun (WGS) entry which is preliminary data.</text>
</comment>
<dbReference type="EMBL" id="QXGA01000850">
    <property type="protein sequence ID" value="KAE9138530.1"/>
    <property type="molecule type" value="Genomic_DNA"/>
</dbReference>
<evidence type="ECO:0000313" key="11">
    <source>
        <dbReference type="Proteomes" id="UP000460718"/>
    </source>
</evidence>